<reference evidence="1 2" key="1">
    <citation type="submission" date="2014-04" db="EMBL/GenBank/DDBJ databases">
        <title>Evolutionary Origins and Diversification of the Mycorrhizal Mutualists.</title>
        <authorList>
            <consortium name="DOE Joint Genome Institute"/>
            <consortium name="Mycorrhizal Genomics Consortium"/>
            <person name="Kohler A."/>
            <person name="Kuo A."/>
            <person name="Nagy L.G."/>
            <person name="Floudas D."/>
            <person name="Copeland A."/>
            <person name="Barry K.W."/>
            <person name="Cichocki N."/>
            <person name="Veneault-Fourrey C."/>
            <person name="LaButti K."/>
            <person name="Lindquist E.A."/>
            <person name="Lipzen A."/>
            <person name="Lundell T."/>
            <person name="Morin E."/>
            <person name="Murat C."/>
            <person name="Riley R."/>
            <person name="Ohm R."/>
            <person name="Sun H."/>
            <person name="Tunlid A."/>
            <person name="Henrissat B."/>
            <person name="Grigoriev I.V."/>
            <person name="Hibbett D.S."/>
            <person name="Martin F."/>
        </authorList>
    </citation>
    <scope>NUCLEOTIDE SEQUENCE [LARGE SCALE GENOMIC DNA]</scope>
    <source>
        <strain evidence="1 2">FD-317 M1</strain>
    </source>
</reference>
<sequence>MDEKFFDKHFTVDDIDEAKELLKELHPGRSAPGEDEIHYHDNQKMDSQFSANMVNYGLDDETDNRIHSSGHSQRDFVCGLIAEL</sequence>
<dbReference type="EMBL" id="KN834773">
    <property type="protein sequence ID" value="KIK60876.1"/>
    <property type="molecule type" value="Genomic_DNA"/>
</dbReference>
<protein>
    <submittedName>
        <fullName evidence="1">Uncharacterized protein</fullName>
    </submittedName>
</protein>
<organism evidence="1 2">
    <name type="scientific">Collybiopsis luxurians FD-317 M1</name>
    <dbReference type="NCBI Taxonomy" id="944289"/>
    <lineage>
        <taxon>Eukaryota</taxon>
        <taxon>Fungi</taxon>
        <taxon>Dikarya</taxon>
        <taxon>Basidiomycota</taxon>
        <taxon>Agaricomycotina</taxon>
        <taxon>Agaricomycetes</taxon>
        <taxon>Agaricomycetidae</taxon>
        <taxon>Agaricales</taxon>
        <taxon>Marasmiineae</taxon>
        <taxon>Omphalotaceae</taxon>
        <taxon>Collybiopsis</taxon>
        <taxon>Collybiopsis luxurians</taxon>
    </lineage>
</organism>
<dbReference type="AlphaFoldDB" id="A0A0D0BYJ3"/>
<keyword evidence="2" id="KW-1185">Reference proteome</keyword>
<accession>A0A0D0BYJ3</accession>
<dbReference type="HOGENOM" id="CLU_2527690_0_0_1"/>
<proteinExistence type="predicted"/>
<evidence type="ECO:0000313" key="2">
    <source>
        <dbReference type="Proteomes" id="UP000053593"/>
    </source>
</evidence>
<evidence type="ECO:0000313" key="1">
    <source>
        <dbReference type="EMBL" id="KIK60876.1"/>
    </source>
</evidence>
<name>A0A0D0BYJ3_9AGAR</name>
<dbReference type="Proteomes" id="UP000053593">
    <property type="component" value="Unassembled WGS sequence"/>
</dbReference>
<gene>
    <name evidence="1" type="ORF">GYMLUDRAFT_244032</name>
</gene>